<accession>A0AA35YW68</accession>
<reference evidence="2" key="1">
    <citation type="submission" date="2023-04" db="EMBL/GenBank/DDBJ databases">
        <authorList>
            <person name="Vijverberg K."/>
            <person name="Xiong W."/>
            <person name="Schranz E."/>
        </authorList>
    </citation>
    <scope>NUCLEOTIDE SEQUENCE</scope>
</reference>
<protein>
    <recommendedName>
        <fullName evidence="4">Thionin-like protein 2</fullName>
    </recommendedName>
</protein>
<gene>
    <name evidence="2" type="ORF">LSALG_LOCUS20957</name>
</gene>
<keyword evidence="1" id="KW-0732">Signal</keyword>
<feature type="chain" id="PRO_5041237853" description="Thionin-like protein 2" evidence="1">
    <location>
        <begin position="27"/>
        <end position="133"/>
    </location>
</feature>
<dbReference type="Proteomes" id="UP001177003">
    <property type="component" value="Chromosome 4"/>
</dbReference>
<sequence>MEVKKMVKVMMMNFNIIMMVMGMVSGQDTNGTTPTNPFPFTDCYGRCLFFCLIEPQNMCTCTSTCLKKCLDTPSNTMAMAVDGDGENFGYCKLGCVTSFCSNIGNQHNLDGESMGKCVDSCSRKCTMSYYLAP</sequence>
<dbReference type="EMBL" id="OX465080">
    <property type="protein sequence ID" value="CAI9281249.1"/>
    <property type="molecule type" value="Genomic_DNA"/>
</dbReference>
<evidence type="ECO:0000313" key="2">
    <source>
        <dbReference type="EMBL" id="CAI9281249.1"/>
    </source>
</evidence>
<dbReference type="PANTHER" id="PTHR36312:SF1">
    <property type="entry name" value="OS01G0594500 PROTEIN"/>
    <property type="match status" value="1"/>
</dbReference>
<dbReference type="PANTHER" id="PTHR36312">
    <property type="entry name" value="THIONIN-LIKE PROTEIN 1"/>
    <property type="match status" value="1"/>
</dbReference>
<organism evidence="2 3">
    <name type="scientific">Lactuca saligna</name>
    <name type="common">Willowleaf lettuce</name>
    <dbReference type="NCBI Taxonomy" id="75948"/>
    <lineage>
        <taxon>Eukaryota</taxon>
        <taxon>Viridiplantae</taxon>
        <taxon>Streptophyta</taxon>
        <taxon>Embryophyta</taxon>
        <taxon>Tracheophyta</taxon>
        <taxon>Spermatophyta</taxon>
        <taxon>Magnoliopsida</taxon>
        <taxon>eudicotyledons</taxon>
        <taxon>Gunneridae</taxon>
        <taxon>Pentapetalae</taxon>
        <taxon>asterids</taxon>
        <taxon>campanulids</taxon>
        <taxon>Asterales</taxon>
        <taxon>Asteraceae</taxon>
        <taxon>Cichorioideae</taxon>
        <taxon>Cichorieae</taxon>
        <taxon>Lactucinae</taxon>
        <taxon>Lactuca</taxon>
    </lineage>
</organism>
<dbReference type="AlphaFoldDB" id="A0AA35YW68"/>
<dbReference type="InterPro" id="IPR038975">
    <property type="entry name" value="THNL"/>
</dbReference>
<evidence type="ECO:0000256" key="1">
    <source>
        <dbReference type="SAM" id="SignalP"/>
    </source>
</evidence>
<keyword evidence="3" id="KW-1185">Reference proteome</keyword>
<proteinExistence type="predicted"/>
<name>A0AA35YW68_LACSI</name>
<feature type="signal peptide" evidence="1">
    <location>
        <begin position="1"/>
        <end position="26"/>
    </location>
</feature>
<evidence type="ECO:0008006" key="4">
    <source>
        <dbReference type="Google" id="ProtNLM"/>
    </source>
</evidence>
<evidence type="ECO:0000313" key="3">
    <source>
        <dbReference type="Proteomes" id="UP001177003"/>
    </source>
</evidence>